<name>A0A914XKX6_9BILA</name>
<dbReference type="FunFam" id="1.10.238.10:FF:000001">
    <property type="entry name" value="Calmodulin 1"/>
    <property type="match status" value="1"/>
</dbReference>
<dbReference type="AlphaFoldDB" id="A0A914XKX6"/>
<keyword evidence="1" id="KW-0677">Repeat</keyword>
<evidence type="ECO:0000259" key="2">
    <source>
        <dbReference type="PROSITE" id="PS50222"/>
    </source>
</evidence>
<reference evidence="4" key="1">
    <citation type="submission" date="2022-11" db="UniProtKB">
        <authorList>
            <consortium name="WormBaseParasite"/>
        </authorList>
    </citation>
    <scope>IDENTIFICATION</scope>
</reference>
<dbReference type="PROSITE" id="PS50222">
    <property type="entry name" value="EF_HAND_2"/>
    <property type="match status" value="1"/>
</dbReference>
<dbReference type="InterPro" id="IPR050403">
    <property type="entry name" value="Myosin_RLC"/>
</dbReference>
<dbReference type="Proteomes" id="UP000887566">
    <property type="component" value="Unplaced"/>
</dbReference>
<dbReference type="InterPro" id="IPR002048">
    <property type="entry name" value="EF_hand_dom"/>
</dbReference>
<feature type="domain" description="EF-hand" evidence="2">
    <location>
        <begin position="76"/>
        <end position="111"/>
    </location>
</feature>
<accession>A0A914XKX6</accession>
<organism evidence="3 4">
    <name type="scientific">Plectus sambesii</name>
    <dbReference type="NCBI Taxonomy" id="2011161"/>
    <lineage>
        <taxon>Eukaryota</taxon>
        <taxon>Metazoa</taxon>
        <taxon>Ecdysozoa</taxon>
        <taxon>Nematoda</taxon>
        <taxon>Chromadorea</taxon>
        <taxon>Plectida</taxon>
        <taxon>Plectina</taxon>
        <taxon>Plectoidea</taxon>
        <taxon>Plectidae</taxon>
        <taxon>Plectus</taxon>
    </lineage>
</organism>
<dbReference type="Gene3D" id="1.10.238.10">
    <property type="entry name" value="EF-hand"/>
    <property type="match status" value="1"/>
</dbReference>
<dbReference type="CDD" id="cd00051">
    <property type="entry name" value="EFh"/>
    <property type="match status" value="1"/>
</dbReference>
<keyword evidence="3" id="KW-1185">Reference proteome</keyword>
<dbReference type="Pfam" id="PF13499">
    <property type="entry name" value="EF-hand_7"/>
    <property type="match status" value="1"/>
</dbReference>
<dbReference type="SUPFAM" id="SSF47473">
    <property type="entry name" value="EF-hand"/>
    <property type="match status" value="1"/>
</dbReference>
<dbReference type="GO" id="GO:0005509">
    <property type="term" value="F:calcium ion binding"/>
    <property type="evidence" value="ECO:0007669"/>
    <property type="project" value="InterPro"/>
</dbReference>
<dbReference type="PANTHER" id="PTHR23049">
    <property type="entry name" value="MYOSIN REGULATORY LIGHT CHAIN 2"/>
    <property type="match status" value="1"/>
</dbReference>
<evidence type="ECO:0000256" key="1">
    <source>
        <dbReference type="ARBA" id="ARBA00022737"/>
    </source>
</evidence>
<proteinExistence type="predicted"/>
<protein>
    <submittedName>
        <fullName evidence="4">EF-hand domain-containing protein</fullName>
    </submittedName>
</protein>
<dbReference type="InterPro" id="IPR011992">
    <property type="entry name" value="EF-hand-dom_pair"/>
</dbReference>
<evidence type="ECO:0000313" key="4">
    <source>
        <dbReference type="WBParaSite" id="PSAMB.scaffold9261size5162.g32256.t1"/>
    </source>
</evidence>
<evidence type="ECO:0000313" key="3">
    <source>
        <dbReference type="Proteomes" id="UP000887566"/>
    </source>
</evidence>
<sequence length="149" mass="17459">MTQFFSQKDIDQYRECFYLYAQKGLVESSSHLRYIMRSLGYSPTVQESQVYFKSKNGKIDFACFLDVLHEHQRKGDPIKEVLMAFRSHDRQRKGVISAKELRAILTGMGERMAPQEIDRVFREANVIDPKGLVRYEDFVRVISIPLPDY</sequence>
<dbReference type="WBParaSite" id="PSAMB.scaffold9261size5162.g32256.t1">
    <property type="protein sequence ID" value="PSAMB.scaffold9261size5162.g32256.t1"/>
    <property type="gene ID" value="PSAMB.scaffold9261size5162.g32256"/>
</dbReference>